<evidence type="ECO:0000256" key="6">
    <source>
        <dbReference type="ARBA" id="ARBA00022989"/>
    </source>
</evidence>
<name>A0A553PRI4_TIGCA</name>
<evidence type="ECO:0000313" key="15">
    <source>
        <dbReference type="EMBL" id="TRY80298.1"/>
    </source>
</evidence>
<comment type="similarity">
    <text evidence="2">Belongs to the patched family.</text>
</comment>
<evidence type="ECO:0000259" key="14">
    <source>
        <dbReference type="PROSITE" id="PS50156"/>
    </source>
</evidence>
<keyword evidence="5 13" id="KW-0732">Signal</keyword>
<comment type="caution">
    <text evidence="15">The sequence shown here is derived from an EMBL/GenBank/DDBJ whole genome shotgun (WGS) entry which is preliminary data.</text>
</comment>
<dbReference type="GO" id="GO:0015485">
    <property type="term" value="F:cholesterol binding"/>
    <property type="evidence" value="ECO:0007669"/>
    <property type="project" value="TreeGrafter"/>
</dbReference>
<keyword evidence="3" id="KW-0813">Transport</keyword>
<evidence type="ECO:0000256" key="2">
    <source>
        <dbReference type="ARBA" id="ARBA00005585"/>
    </source>
</evidence>
<keyword evidence="16" id="KW-1185">Reference proteome</keyword>
<feature type="transmembrane region" description="Helical" evidence="12">
    <location>
        <begin position="730"/>
        <end position="751"/>
    </location>
</feature>
<feature type="transmembrane region" description="Helical" evidence="12">
    <location>
        <begin position="758"/>
        <end position="779"/>
    </location>
</feature>
<evidence type="ECO:0000256" key="8">
    <source>
        <dbReference type="ARBA" id="ARBA00023136"/>
    </source>
</evidence>
<dbReference type="GO" id="GO:0015918">
    <property type="term" value="P:sterol transport"/>
    <property type="evidence" value="ECO:0007669"/>
    <property type="project" value="TreeGrafter"/>
</dbReference>
<gene>
    <name evidence="15" type="ORF">TCAL_04314</name>
</gene>
<dbReference type="InterPro" id="IPR000731">
    <property type="entry name" value="SSD"/>
</dbReference>
<evidence type="ECO:0000256" key="7">
    <source>
        <dbReference type="ARBA" id="ARBA00023055"/>
    </source>
</evidence>
<feature type="transmembrane region" description="Helical" evidence="12">
    <location>
        <begin position="1326"/>
        <end position="1349"/>
    </location>
</feature>
<feature type="transmembrane region" description="Helical" evidence="12">
    <location>
        <begin position="1223"/>
        <end position="1245"/>
    </location>
</feature>
<keyword evidence="10" id="KW-0325">Glycoprotein</keyword>
<proteinExistence type="inferred from homology"/>
<feature type="transmembrane region" description="Helical" evidence="12">
    <location>
        <begin position="690"/>
        <end position="710"/>
    </location>
</feature>
<dbReference type="PANTHER" id="PTHR45727:SF2">
    <property type="entry name" value="NPC INTRACELLULAR CHOLESTEROL TRANSPORTER 1"/>
    <property type="match status" value="1"/>
</dbReference>
<dbReference type="Pfam" id="PF12349">
    <property type="entry name" value="Sterol-sensing"/>
    <property type="match status" value="1"/>
</dbReference>
<comment type="subcellular location">
    <subcellularLocation>
        <location evidence="1">Membrane</location>
        <topology evidence="1">Multi-pass membrane protein</topology>
    </subcellularLocation>
</comment>
<dbReference type="OMA" id="ATHPATI"/>
<dbReference type="Gene3D" id="1.20.1640.10">
    <property type="entry name" value="Multidrug efflux transporter AcrB transmembrane domain"/>
    <property type="match status" value="2"/>
</dbReference>
<evidence type="ECO:0000256" key="1">
    <source>
        <dbReference type="ARBA" id="ARBA00004141"/>
    </source>
</evidence>
<feature type="transmembrane region" description="Helical" evidence="12">
    <location>
        <begin position="1252"/>
        <end position="1275"/>
    </location>
</feature>
<dbReference type="EMBL" id="VCGU01000001">
    <property type="protein sequence ID" value="TRY80298.1"/>
    <property type="molecule type" value="Genomic_DNA"/>
</dbReference>
<evidence type="ECO:0000256" key="13">
    <source>
        <dbReference type="SAM" id="SignalP"/>
    </source>
</evidence>
<keyword evidence="8 12" id="KW-0472">Membrane</keyword>
<keyword evidence="9" id="KW-1015">Disulfide bond</keyword>
<dbReference type="InterPro" id="IPR053956">
    <property type="entry name" value="NPC1_MLD"/>
</dbReference>
<dbReference type="GO" id="GO:0005886">
    <property type="term" value="C:plasma membrane"/>
    <property type="evidence" value="ECO:0007669"/>
    <property type="project" value="TreeGrafter"/>
</dbReference>
<feature type="transmembrane region" description="Helical" evidence="12">
    <location>
        <begin position="1197"/>
        <end position="1217"/>
    </location>
</feature>
<feature type="transmembrane region" description="Helical" evidence="12">
    <location>
        <begin position="1173"/>
        <end position="1190"/>
    </location>
</feature>
<comment type="catalytic activity">
    <reaction evidence="11">
        <text>cholesterol(in) = cholesterol(out)</text>
        <dbReference type="Rhea" id="RHEA:39747"/>
        <dbReference type="ChEBI" id="CHEBI:16113"/>
    </reaction>
</comment>
<sequence>MKKVLEITWVVVICVGQLTDLGSGECIWYDECGTDPFTGKTLNCRYDGPPKRATEDDIALLQGICPYYDRNQTEFCCSSTQLRNIAKGFGVIASLLGRCPSCLYNFKQTFCDLACSPDQSSFMSVKEELILNGYNGQNVSLVKALTLNVSKEFATQVYDSCKHVVNPSTSGSVLELMCGSWGPLCTPQRFFSYLGDPSNQNTPIKIHFNLWSEADPTRPFLYNRSTVTCDQVAPNQKSSCSCTDCERACQSPDFYEAYNLPNEDGQRFFLLGLMFGCIGVFLFVTSLFIAFLCLRKRSQIYPMMSSGDTDQKESVMNAASTGLNSFMADLFYRWGLICATHPATIMAVAFALVIVASAGSMFIQIETDPVELWSSRNSRSRVEKDFFETAFQPFFRVQQVILKPKSFRWGLICATHPATIMAVAFALVIVASAGSMFIQIETDPVELWSSRNSRSRVEKDFFETAFQPFFRVQQVILKPKFNQSFLYKNLFDEEILVGSAFQPEFMLKTLSLLKAIQGITAGDGTTLADVCHKPLSPDSQECNIQSIWAYWQDDPFKFNLHGINPDTQHNDTYLDHFLLCARNPTLQEDQTAMKLGCMSKGGVPVQPVYVLGGFDSTKEPNGHGAEEFTNPTALIITILLNNNRNDTSQAMAWEKEFVDFMLAKIEEESDFVDITFNSERSIQDELERSSLGDLGVILISYSTMLVYIMISLGKVYSWRTLFVDIKVTLSLIGTIGVLLAISSAIGMLGFIGVPTTLVIFQILPFLILAVGVDNIFILVNTAQLIKEDTQKDVIEVVGLTLSRVGPSMLMSTVAQVTAFCLGSISDMPAVRSFSLYAAVSLAWNFLLQMSIFIGALCLDLKRQHAQRADVFCCLQRNPREPLAISDSEGLFQRFWSTLYVPFLFAPIVRTLVVVLFAAWTCASVWLIPQIRIGLEQEIAMPDDSHVLKYLNALKTDLSVGPPLYFVVNRTRSDSPFNFALGESQNKVCGGRGCNSDGLQAQIKLWSRRPQLTRLATPAQSWIDDFFSWAQYCCKHDGTGQTCTGTSDSGNEYGDYGIYGDYGSYGDYDPTEASRCEPCVSQGDRPSSDLFGLLVTRFLAQNPDANCPKAGKAAYRHALNLRALPNESVEVDASSFFAFHTVLRDSNDFTEALRWSRRLADNLTSMLNTPQDQGVAVFAYSIFYVFYEQYLTMWTDTCWSLSLAIGAVFLVILVMTGLDLFSAVAIIVTILLTLINLGGLMVVLGIGLNAISLVNMIMTVGVGVEFSSHLVQAFRIHAAPTGIERSRAALIEWGPTLFSGVHLTNAIGVVILALSKSQIFHVYFFQMYMSIVLLGMLHGMVLLPVILSFWGPEPQGKP</sequence>
<dbReference type="PROSITE" id="PS50156">
    <property type="entry name" value="SSD"/>
    <property type="match status" value="1"/>
</dbReference>
<feature type="domain" description="SSD" evidence="14">
    <location>
        <begin position="693"/>
        <end position="858"/>
    </location>
</feature>
<feature type="chain" id="PRO_5021997711" description="SSD domain-containing protein" evidence="13">
    <location>
        <begin position="25"/>
        <end position="1357"/>
    </location>
</feature>
<evidence type="ECO:0000256" key="12">
    <source>
        <dbReference type="SAM" id="Phobius"/>
    </source>
</evidence>
<dbReference type="InterPro" id="IPR032190">
    <property type="entry name" value="NPC1_N"/>
</dbReference>
<feature type="transmembrane region" description="Helical" evidence="12">
    <location>
        <begin position="898"/>
        <end position="919"/>
    </location>
</feature>
<feature type="transmembrane region" description="Helical" evidence="12">
    <location>
        <begin position="268"/>
        <end position="294"/>
    </location>
</feature>
<evidence type="ECO:0000256" key="4">
    <source>
        <dbReference type="ARBA" id="ARBA00022692"/>
    </source>
</evidence>
<evidence type="ECO:0000313" key="16">
    <source>
        <dbReference type="Proteomes" id="UP000318571"/>
    </source>
</evidence>
<feature type="signal peptide" evidence="13">
    <location>
        <begin position="1"/>
        <end position="24"/>
    </location>
</feature>
<evidence type="ECO:0000256" key="11">
    <source>
        <dbReference type="ARBA" id="ARBA00034049"/>
    </source>
</evidence>
<evidence type="ECO:0000256" key="10">
    <source>
        <dbReference type="ARBA" id="ARBA00023180"/>
    </source>
</evidence>
<organism evidence="15 16">
    <name type="scientific">Tigriopus californicus</name>
    <name type="common">Marine copepod</name>
    <dbReference type="NCBI Taxonomy" id="6832"/>
    <lineage>
        <taxon>Eukaryota</taxon>
        <taxon>Metazoa</taxon>
        <taxon>Ecdysozoa</taxon>
        <taxon>Arthropoda</taxon>
        <taxon>Crustacea</taxon>
        <taxon>Multicrustacea</taxon>
        <taxon>Hexanauplia</taxon>
        <taxon>Copepoda</taxon>
        <taxon>Harpacticoida</taxon>
        <taxon>Harpacticidae</taxon>
        <taxon>Tigriopus</taxon>
    </lineage>
</organism>
<protein>
    <recommendedName>
        <fullName evidence="14">SSD domain-containing protein</fullName>
    </recommendedName>
</protein>
<dbReference type="PANTHER" id="PTHR45727">
    <property type="entry name" value="NPC INTRACELLULAR CHOLESTEROL TRANSPORTER 1"/>
    <property type="match status" value="1"/>
</dbReference>
<dbReference type="GO" id="GO:0042632">
    <property type="term" value="P:cholesterol homeostasis"/>
    <property type="evidence" value="ECO:0007669"/>
    <property type="project" value="TreeGrafter"/>
</dbReference>
<reference evidence="15 16" key="1">
    <citation type="journal article" date="2018" name="Nat. Ecol. Evol.">
        <title>Genomic signatures of mitonuclear coevolution across populations of Tigriopus californicus.</title>
        <authorList>
            <person name="Barreto F.S."/>
            <person name="Watson E.T."/>
            <person name="Lima T.G."/>
            <person name="Willett C.S."/>
            <person name="Edmands S."/>
            <person name="Li W."/>
            <person name="Burton R.S."/>
        </authorList>
    </citation>
    <scope>NUCLEOTIDE SEQUENCE [LARGE SCALE GENOMIC DNA]</scope>
    <source>
        <strain evidence="15 16">San Diego</strain>
    </source>
</reference>
<evidence type="ECO:0000256" key="3">
    <source>
        <dbReference type="ARBA" id="ARBA00022448"/>
    </source>
</evidence>
<dbReference type="Proteomes" id="UP000318571">
    <property type="component" value="Chromosome 12"/>
</dbReference>
<dbReference type="InterPro" id="IPR053958">
    <property type="entry name" value="HMGCR/SNAP/NPC1-like_SSD"/>
</dbReference>
<dbReference type="Pfam" id="PF22314">
    <property type="entry name" value="NPC1_MLD"/>
    <property type="match status" value="1"/>
</dbReference>
<dbReference type="GO" id="GO:0030299">
    <property type="term" value="P:intestinal cholesterol absorption"/>
    <property type="evidence" value="ECO:0007669"/>
    <property type="project" value="TreeGrafter"/>
</dbReference>
<evidence type="ECO:0000256" key="5">
    <source>
        <dbReference type="ARBA" id="ARBA00022729"/>
    </source>
</evidence>
<keyword evidence="4 12" id="KW-0812">Transmembrane</keyword>
<feature type="transmembrane region" description="Helical" evidence="12">
    <location>
        <begin position="835"/>
        <end position="858"/>
    </location>
</feature>
<keyword evidence="7" id="KW-0445">Lipid transport</keyword>
<feature type="transmembrane region" description="Helical" evidence="12">
    <location>
        <begin position="343"/>
        <end position="365"/>
    </location>
</feature>
<feature type="transmembrane region" description="Helical" evidence="12">
    <location>
        <begin position="1295"/>
        <end position="1314"/>
    </location>
</feature>
<dbReference type="STRING" id="6832.A0A553PRI4"/>
<keyword evidence="6 12" id="KW-1133">Transmembrane helix</keyword>
<evidence type="ECO:0000256" key="9">
    <source>
        <dbReference type="ARBA" id="ARBA00023157"/>
    </source>
</evidence>
<dbReference type="SUPFAM" id="SSF82866">
    <property type="entry name" value="Multidrug efflux transporter AcrB transmembrane domain"/>
    <property type="match status" value="2"/>
</dbReference>
<dbReference type="Pfam" id="PF16414">
    <property type="entry name" value="NPC1_N"/>
    <property type="match status" value="1"/>
</dbReference>
<accession>A0A553PRI4</accession>